<dbReference type="InterPro" id="IPR000301">
    <property type="entry name" value="Tetraspanin_animals"/>
</dbReference>
<reference evidence="7" key="1">
    <citation type="submission" date="2025-05" db="UniProtKB">
        <authorList>
            <consortium name="Ensembl"/>
        </authorList>
    </citation>
    <scope>IDENTIFICATION</scope>
</reference>
<dbReference type="Proteomes" id="UP000694388">
    <property type="component" value="Unplaced"/>
</dbReference>
<dbReference type="PANTHER" id="PTHR19282">
    <property type="entry name" value="TETRASPANIN"/>
    <property type="match status" value="1"/>
</dbReference>
<dbReference type="Ensembl" id="ENSEBUT00000003688.1">
    <property type="protein sequence ID" value="ENSEBUP00000003320.1"/>
    <property type="gene ID" value="ENSEBUG00000002419.1"/>
</dbReference>
<dbReference type="InterPro" id="IPR018499">
    <property type="entry name" value="Tetraspanin/Peripherin"/>
</dbReference>
<dbReference type="SUPFAM" id="SSF48652">
    <property type="entry name" value="Tetraspanin"/>
    <property type="match status" value="1"/>
</dbReference>
<evidence type="ECO:0000256" key="3">
    <source>
        <dbReference type="ARBA" id="ARBA00022692"/>
    </source>
</evidence>
<dbReference type="OMA" id="KWANSTA"/>
<keyword evidence="5 6" id="KW-0472">Membrane</keyword>
<keyword evidence="3 6" id="KW-0812">Transmembrane</keyword>
<dbReference type="PANTHER" id="PTHR19282:SF456">
    <property type="entry name" value="CD63 MOLECULE"/>
    <property type="match status" value="1"/>
</dbReference>
<organism evidence="7 8">
    <name type="scientific">Eptatretus burgeri</name>
    <name type="common">Inshore hagfish</name>
    <dbReference type="NCBI Taxonomy" id="7764"/>
    <lineage>
        <taxon>Eukaryota</taxon>
        <taxon>Metazoa</taxon>
        <taxon>Chordata</taxon>
        <taxon>Craniata</taxon>
        <taxon>Vertebrata</taxon>
        <taxon>Cyclostomata</taxon>
        <taxon>Myxini</taxon>
        <taxon>Myxiniformes</taxon>
        <taxon>Myxinidae</taxon>
        <taxon>Eptatretinae</taxon>
        <taxon>Eptatretus</taxon>
    </lineage>
</organism>
<dbReference type="GeneTree" id="ENSGT00940000156832"/>
<dbReference type="Pfam" id="PF00335">
    <property type="entry name" value="Tetraspanin"/>
    <property type="match status" value="1"/>
</dbReference>
<comment type="subcellular location">
    <subcellularLocation>
        <location evidence="1 6">Membrane</location>
        <topology evidence="1 6">Multi-pass membrane protein</topology>
    </subcellularLocation>
</comment>
<dbReference type="Gene3D" id="1.10.1450.10">
    <property type="entry name" value="Tetraspanin"/>
    <property type="match status" value="1"/>
</dbReference>
<comment type="caution">
    <text evidence="6">Lacks conserved residue(s) required for the propagation of feature annotation.</text>
</comment>
<evidence type="ECO:0000256" key="5">
    <source>
        <dbReference type="ARBA" id="ARBA00023136"/>
    </source>
</evidence>
<evidence type="ECO:0000256" key="2">
    <source>
        <dbReference type="ARBA" id="ARBA00006840"/>
    </source>
</evidence>
<dbReference type="Ensembl" id="ENSEBUT00000003678.1">
    <property type="protein sequence ID" value="ENSEBUP00000003310.1"/>
    <property type="gene ID" value="ENSEBUG00000002419.1"/>
</dbReference>
<accession>A0A8C4N9T4</accession>
<dbReference type="GO" id="GO:0005886">
    <property type="term" value="C:plasma membrane"/>
    <property type="evidence" value="ECO:0007669"/>
    <property type="project" value="TreeGrafter"/>
</dbReference>
<dbReference type="InterPro" id="IPR008952">
    <property type="entry name" value="Tetraspanin_EC2_sf"/>
</dbReference>
<sequence>MFELIYMFDRCQLQFSAMAVLMYIFIYLFFNRQFAVILFIIFIIELASGIAAYVLKDKIHKQLIEEAHTVIKEYPKDKKAVDDLQKKLQCCGAENYTDWFGNTKWANSTAPNTSVPDSCCKLVPATKVPPHGCGQKISKDTIYMEGCVKKVENIIKKNVLIIGGVAIGIGFAQIIGILFACLLMKGIKHDYEVM</sequence>
<keyword evidence="8" id="KW-1185">Reference proteome</keyword>
<evidence type="ECO:0000313" key="7">
    <source>
        <dbReference type="Ensembl" id="ENSEBUP00000003320.1"/>
    </source>
</evidence>
<comment type="similarity">
    <text evidence="2 6">Belongs to the tetraspanin (TM4SF) family.</text>
</comment>
<dbReference type="FunFam" id="1.10.1450.10:FF:000029">
    <property type="entry name" value="Tetraspanin"/>
    <property type="match status" value="1"/>
</dbReference>
<keyword evidence="4 6" id="KW-1133">Transmembrane helix</keyword>
<dbReference type="PRINTS" id="PR00259">
    <property type="entry name" value="TMFOUR"/>
</dbReference>
<evidence type="ECO:0000313" key="8">
    <source>
        <dbReference type="Proteomes" id="UP000694388"/>
    </source>
</evidence>
<evidence type="ECO:0000256" key="4">
    <source>
        <dbReference type="ARBA" id="ARBA00022989"/>
    </source>
</evidence>
<protein>
    <recommendedName>
        <fullName evidence="6">Tetraspanin</fullName>
    </recommendedName>
</protein>
<dbReference type="AlphaFoldDB" id="A0A8C4N9T4"/>
<evidence type="ECO:0000256" key="1">
    <source>
        <dbReference type="ARBA" id="ARBA00004141"/>
    </source>
</evidence>
<name>A0A8C4N9T4_EPTBU</name>
<feature type="transmembrane region" description="Helical" evidence="6">
    <location>
        <begin position="36"/>
        <end position="55"/>
    </location>
</feature>
<feature type="transmembrane region" description="Helical" evidence="6">
    <location>
        <begin position="12"/>
        <end position="30"/>
    </location>
</feature>
<evidence type="ECO:0000256" key="6">
    <source>
        <dbReference type="RuleBase" id="RU361218"/>
    </source>
</evidence>
<feature type="transmembrane region" description="Helical" evidence="6">
    <location>
        <begin position="159"/>
        <end position="187"/>
    </location>
</feature>
<proteinExistence type="inferred from homology"/>
<dbReference type="PIRSF" id="PIRSF002419">
    <property type="entry name" value="Tetraspanin"/>
    <property type="match status" value="1"/>
</dbReference>